<dbReference type="Proteomes" id="UP000593565">
    <property type="component" value="Unassembled WGS sequence"/>
</dbReference>
<sequence length="82" mass="8965">MTHASVLVKTTIRKRTCSDLKSVTRVTLRCQGDRNAELWAAAPGNIFGLRTVRSNIQQPSWSAEGEGESVAHAQKAVVEESK</sequence>
<keyword evidence="3" id="KW-1185">Reference proteome</keyword>
<dbReference type="AlphaFoldDB" id="A0A7J6AJY1"/>
<evidence type="ECO:0000256" key="1">
    <source>
        <dbReference type="SAM" id="MobiDB-lite"/>
    </source>
</evidence>
<dbReference type="EMBL" id="JAAGNN010000011">
    <property type="protein sequence ID" value="KAF4082990.1"/>
    <property type="molecule type" value="Genomic_DNA"/>
</dbReference>
<protein>
    <submittedName>
        <fullName evidence="2">Uncharacterized protein</fullName>
    </submittedName>
</protein>
<reference evidence="2 3" key="1">
    <citation type="submission" date="2020-02" db="EMBL/GenBank/DDBJ databases">
        <title>A chromosome-scale genome assembly of the black bullhead catfish (Ameiurus melas).</title>
        <authorList>
            <person name="Wen M."/>
            <person name="Zham M."/>
            <person name="Cabau C."/>
            <person name="Klopp C."/>
            <person name="Donnadieu C."/>
            <person name="Roques C."/>
            <person name="Bouchez O."/>
            <person name="Lampietro C."/>
            <person name="Jouanno E."/>
            <person name="Herpin A."/>
            <person name="Louis A."/>
            <person name="Berthelot C."/>
            <person name="Parey E."/>
            <person name="Roest-Crollius H."/>
            <person name="Braasch I."/>
            <person name="Postlethwait J."/>
            <person name="Robinson-Rechavi M."/>
            <person name="Echchiki A."/>
            <person name="Begum T."/>
            <person name="Montfort J."/>
            <person name="Schartl M."/>
            <person name="Bobe J."/>
            <person name="Guiguen Y."/>
        </authorList>
    </citation>
    <scope>NUCLEOTIDE SEQUENCE [LARGE SCALE GENOMIC DNA]</scope>
    <source>
        <strain evidence="2">M_S1</strain>
        <tissue evidence="2">Blood</tissue>
    </source>
</reference>
<evidence type="ECO:0000313" key="2">
    <source>
        <dbReference type="EMBL" id="KAF4082990.1"/>
    </source>
</evidence>
<evidence type="ECO:0000313" key="3">
    <source>
        <dbReference type="Proteomes" id="UP000593565"/>
    </source>
</evidence>
<proteinExistence type="predicted"/>
<organism evidence="2 3">
    <name type="scientific">Ameiurus melas</name>
    <name type="common">Black bullhead</name>
    <name type="synonym">Silurus melas</name>
    <dbReference type="NCBI Taxonomy" id="219545"/>
    <lineage>
        <taxon>Eukaryota</taxon>
        <taxon>Metazoa</taxon>
        <taxon>Chordata</taxon>
        <taxon>Craniata</taxon>
        <taxon>Vertebrata</taxon>
        <taxon>Euteleostomi</taxon>
        <taxon>Actinopterygii</taxon>
        <taxon>Neopterygii</taxon>
        <taxon>Teleostei</taxon>
        <taxon>Ostariophysi</taxon>
        <taxon>Siluriformes</taxon>
        <taxon>Ictaluridae</taxon>
        <taxon>Ameiurus</taxon>
    </lineage>
</organism>
<feature type="region of interest" description="Disordered" evidence="1">
    <location>
        <begin position="59"/>
        <end position="82"/>
    </location>
</feature>
<gene>
    <name evidence="2" type="ORF">AMELA_G00134830</name>
</gene>
<accession>A0A7J6AJY1</accession>
<comment type="caution">
    <text evidence="2">The sequence shown here is derived from an EMBL/GenBank/DDBJ whole genome shotgun (WGS) entry which is preliminary data.</text>
</comment>
<name>A0A7J6AJY1_AMEME</name>